<accession>A0A5C4VPA0</accession>
<evidence type="ECO:0000259" key="3">
    <source>
        <dbReference type="Pfam" id="PF13407"/>
    </source>
</evidence>
<gene>
    <name evidence="4" type="ORF">FHP29_16185</name>
</gene>
<dbReference type="OrthoDB" id="4987140at2"/>
<dbReference type="InterPro" id="IPR025997">
    <property type="entry name" value="SBP_2_dom"/>
</dbReference>
<dbReference type="InterPro" id="IPR006311">
    <property type="entry name" value="TAT_signal"/>
</dbReference>
<dbReference type="GO" id="GO:0030288">
    <property type="term" value="C:outer membrane-bounded periplasmic space"/>
    <property type="evidence" value="ECO:0007669"/>
    <property type="project" value="TreeGrafter"/>
</dbReference>
<dbReference type="Gene3D" id="3.40.50.2300">
    <property type="match status" value="2"/>
</dbReference>
<organism evidence="4 5">
    <name type="scientific">Nocardioides albidus</name>
    <dbReference type="NCBI Taxonomy" id="1517589"/>
    <lineage>
        <taxon>Bacteria</taxon>
        <taxon>Bacillati</taxon>
        <taxon>Actinomycetota</taxon>
        <taxon>Actinomycetes</taxon>
        <taxon>Propionibacteriales</taxon>
        <taxon>Nocardioidaceae</taxon>
        <taxon>Nocardioides</taxon>
    </lineage>
</organism>
<keyword evidence="5" id="KW-1185">Reference proteome</keyword>
<dbReference type="InterPro" id="IPR050555">
    <property type="entry name" value="Bact_Solute-Bind_Prot2"/>
</dbReference>
<reference evidence="4 5" key="1">
    <citation type="journal article" date="2016" name="Int. J. Syst. Evol. Microbiol.">
        <title>Nocardioides albidus sp. nov., an actinobacterium isolated from garden soil.</title>
        <authorList>
            <person name="Singh H."/>
            <person name="Du J."/>
            <person name="Trinh H."/>
            <person name="Won K."/>
            <person name="Yang J.E."/>
            <person name="Yin C."/>
            <person name="Kook M."/>
            <person name="Yi T.H."/>
        </authorList>
    </citation>
    <scope>NUCLEOTIDE SEQUENCE [LARGE SCALE GENOMIC DNA]</scope>
    <source>
        <strain evidence="4 5">CCTCC AB 2015297</strain>
    </source>
</reference>
<proteinExistence type="inferred from homology"/>
<evidence type="ECO:0000256" key="2">
    <source>
        <dbReference type="ARBA" id="ARBA00007639"/>
    </source>
</evidence>
<dbReference type="PANTHER" id="PTHR30036">
    <property type="entry name" value="D-XYLOSE-BINDING PERIPLASMIC PROTEIN"/>
    <property type="match status" value="1"/>
</dbReference>
<dbReference type="PROSITE" id="PS51318">
    <property type="entry name" value="TAT"/>
    <property type="match status" value="1"/>
</dbReference>
<evidence type="ECO:0000313" key="4">
    <source>
        <dbReference type="EMBL" id="TNM37375.1"/>
    </source>
</evidence>
<dbReference type="CDD" id="cd01536">
    <property type="entry name" value="PBP1_ABC_sugar_binding-like"/>
    <property type="match status" value="1"/>
</dbReference>
<dbReference type="AlphaFoldDB" id="A0A5C4VPA0"/>
<dbReference type="Pfam" id="PF13407">
    <property type="entry name" value="Peripla_BP_4"/>
    <property type="match status" value="1"/>
</dbReference>
<evidence type="ECO:0000313" key="5">
    <source>
        <dbReference type="Proteomes" id="UP000313231"/>
    </source>
</evidence>
<comment type="similarity">
    <text evidence="2">Belongs to the bacterial solute-binding protein 2 family.</text>
</comment>
<protein>
    <submittedName>
        <fullName evidence="4">Substrate-binding domain-containing protein</fullName>
    </submittedName>
</protein>
<sequence>MSTPFSSPGSRDVNRRTFLAWTGGIGAAVLASACSAPESTSGSSNKKVATSSKDVDTIAWDYPFTFLPVYAGVARFAKERAKEKGVSLEQTNDNGKPDVQAANLDTLIGKKVPAIVSFPMVFEAIEAQAAKALSAGIIWVTYGGTLKNQSASITFSFEEGGRQLGEDAAAWAKENLGGKGKVAFLVDDTIQLGRERTAGMIDAFTKAAPDMKVVGREQAIDPDTALTKTKAILAKHPDVNVILGITDGAAFGGYKALVESGRAEDDAKTYVGGQDGDLGSLELIKKGTFYRASAALQLRDIGNAVIDVPLAVADGKSDAEASTDVPIALVKKGDALLDEIISQYG</sequence>
<comment type="subcellular location">
    <subcellularLocation>
        <location evidence="1">Cell envelope</location>
    </subcellularLocation>
</comment>
<dbReference type="EMBL" id="VDMP01000026">
    <property type="protein sequence ID" value="TNM37375.1"/>
    <property type="molecule type" value="Genomic_DNA"/>
</dbReference>
<feature type="domain" description="Periplasmic binding protein" evidence="3">
    <location>
        <begin position="73"/>
        <end position="316"/>
    </location>
</feature>
<dbReference type="SUPFAM" id="SSF53822">
    <property type="entry name" value="Periplasmic binding protein-like I"/>
    <property type="match status" value="1"/>
</dbReference>
<dbReference type="GO" id="GO:0030246">
    <property type="term" value="F:carbohydrate binding"/>
    <property type="evidence" value="ECO:0007669"/>
    <property type="project" value="TreeGrafter"/>
</dbReference>
<dbReference type="InterPro" id="IPR028082">
    <property type="entry name" value="Peripla_BP_I"/>
</dbReference>
<comment type="caution">
    <text evidence="4">The sequence shown here is derived from an EMBL/GenBank/DDBJ whole genome shotgun (WGS) entry which is preliminary data.</text>
</comment>
<evidence type="ECO:0000256" key="1">
    <source>
        <dbReference type="ARBA" id="ARBA00004196"/>
    </source>
</evidence>
<dbReference type="RefSeq" id="WP_139623916.1">
    <property type="nucleotide sequence ID" value="NZ_VDMP01000026.1"/>
</dbReference>
<dbReference type="PANTHER" id="PTHR30036:SF7">
    <property type="entry name" value="ABC TRANSPORTER PERIPLASMIC-BINDING PROTEIN YPHF"/>
    <property type="match status" value="1"/>
</dbReference>
<name>A0A5C4VPA0_9ACTN</name>
<dbReference type="Proteomes" id="UP000313231">
    <property type="component" value="Unassembled WGS sequence"/>
</dbReference>